<dbReference type="InterPro" id="IPR050732">
    <property type="entry name" value="Beta-glucan_modifiers"/>
</dbReference>
<feature type="domain" description="DUF6593" evidence="16">
    <location>
        <begin position="590"/>
        <end position="741"/>
    </location>
</feature>
<evidence type="ECO:0000256" key="10">
    <source>
        <dbReference type="ARBA" id="ARBA00023316"/>
    </source>
</evidence>
<evidence type="ECO:0000256" key="9">
    <source>
        <dbReference type="ARBA" id="ARBA00023277"/>
    </source>
</evidence>
<gene>
    <name evidence="17" type="ORF">NP233_g9320</name>
</gene>
<evidence type="ECO:0000256" key="8">
    <source>
        <dbReference type="ARBA" id="ARBA00023180"/>
    </source>
</evidence>
<evidence type="ECO:0000256" key="13">
    <source>
        <dbReference type="ARBA" id="ARBA00042373"/>
    </source>
</evidence>
<keyword evidence="18" id="KW-1185">Reference proteome</keyword>
<keyword evidence="7" id="KW-0472">Membrane</keyword>
<comment type="catalytic activity">
    <reaction evidence="1">
        <text>Hydrolysis of (1-&gt;3)-beta-D-glucosidic linkages in (1-&gt;3)-beta-D-glucans.</text>
        <dbReference type="EC" id="3.2.1.39"/>
    </reaction>
</comment>
<keyword evidence="15" id="KW-0732">Signal</keyword>
<feature type="signal peptide" evidence="15">
    <location>
        <begin position="1"/>
        <end position="28"/>
    </location>
</feature>
<dbReference type="GO" id="GO:0042973">
    <property type="term" value="F:glucan endo-1,3-beta-D-glucosidase activity"/>
    <property type="evidence" value="ECO:0007669"/>
    <property type="project" value="UniProtKB-EC"/>
</dbReference>
<dbReference type="SUPFAM" id="SSF51445">
    <property type="entry name" value="(Trans)glycosidases"/>
    <property type="match status" value="1"/>
</dbReference>
<dbReference type="InterPro" id="IPR046528">
    <property type="entry name" value="DUF6593"/>
</dbReference>
<keyword evidence="11" id="KW-0624">Polysaccharide degradation</keyword>
<evidence type="ECO:0000256" key="1">
    <source>
        <dbReference type="ARBA" id="ARBA00000382"/>
    </source>
</evidence>
<evidence type="ECO:0000256" key="2">
    <source>
        <dbReference type="ARBA" id="ARBA00004401"/>
    </source>
</evidence>
<accession>A0AAD5YNA7</accession>
<evidence type="ECO:0000313" key="17">
    <source>
        <dbReference type="EMBL" id="KAJ3562847.1"/>
    </source>
</evidence>
<evidence type="ECO:0000256" key="6">
    <source>
        <dbReference type="ARBA" id="ARBA00022801"/>
    </source>
</evidence>
<protein>
    <recommendedName>
        <fullName evidence="4">glucan endo-1,3-beta-D-glucosidase</fullName>
        <ecNumber evidence="4">3.2.1.39</ecNumber>
    </recommendedName>
    <alternativeName>
        <fullName evidence="14">Endo-1,3-beta-glucanase btgC</fullName>
    </alternativeName>
    <alternativeName>
        <fullName evidence="13">Laminarinase btgC</fullName>
    </alternativeName>
</protein>
<keyword evidence="10" id="KW-0961">Cell wall biogenesis/degradation</keyword>
<evidence type="ECO:0000256" key="11">
    <source>
        <dbReference type="ARBA" id="ARBA00023326"/>
    </source>
</evidence>
<dbReference type="PANTHER" id="PTHR16631">
    <property type="entry name" value="GLUCAN 1,3-BETA-GLUCOSIDASE"/>
    <property type="match status" value="1"/>
</dbReference>
<dbReference type="PANTHER" id="PTHR16631:SF17">
    <property type="entry name" value="GLUCAN ENDO-1,3-BETA-GLUCOSIDASE BTGC"/>
    <property type="match status" value="1"/>
</dbReference>
<evidence type="ECO:0000256" key="5">
    <source>
        <dbReference type="ARBA" id="ARBA00022475"/>
    </source>
</evidence>
<evidence type="ECO:0000256" key="12">
    <source>
        <dbReference type="ARBA" id="ARBA00037649"/>
    </source>
</evidence>
<proteinExistence type="inferred from homology"/>
<keyword evidence="8" id="KW-0325">Glycoprotein</keyword>
<dbReference type="AlphaFoldDB" id="A0AAD5YNA7"/>
<name>A0AAD5YNA7_9AGAR</name>
<dbReference type="GO" id="GO:0000272">
    <property type="term" value="P:polysaccharide catabolic process"/>
    <property type="evidence" value="ECO:0007669"/>
    <property type="project" value="UniProtKB-KW"/>
</dbReference>
<dbReference type="GO" id="GO:0071555">
    <property type="term" value="P:cell wall organization"/>
    <property type="evidence" value="ECO:0007669"/>
    <property type="project" value="UniProtKB-KW"/>
</dbReference>
<organism evidence="17 18">
    <name type="scientific">Leucocoprinus birnbaumii</name>
    <dbReference type="NCBI Taxonomy" id="56174"/>
    <lineage>
        <taxon>Eukaryota</taxon>
        <taxon>Fungi</taxon>
        <taxon>Dikarya</taxon>
        <taxon>Basidiomycota</taxon>
        <taxon>Agaricomycotina</taxon>
        <taxon>Agaricomycetes</taxon>
        <taxon>Agaricomycetidae</taxon>
        <taxon>Agaricales</taxon>
        <taxon>Agaricineae</taxon>
        <taxon>Agaricaceae</taxon>
        <taxon>Leucocoprinus</taxon>
    </lineage>
</organism>
<dbReference type="EMBL" id="JANIEX010000823">
    <property type="protein sequence ID" value="KAJ3562847.1"/>
    <property type="molecule type" value="Genomic_DNA"/>
</dbReference>
<evidence type="ECO:0000256" key="3">
    <source>
        <dbReference type="ARBA" id="ARBA00008773"/>
    </source>
</evidence>
<comment type="caution">
    <text evidence="17">The sequence shown here is derived from an EMBL/GenBank/DDBJ whole genome shotgun (WGS) entry which is preliminary data.</text>
</comment>
<dbReference type="InterPro" id="IPR017853">
    <property type="entry name" value="GH"/>
</dbReference>
<evidence type="ECO:0000256" key="7">
    <source>
        <dbReference type="ARBA" id="ARBA00023136"/>
    </source>
</evidence>
<evidence type="ECO:0000259" key="16">
    <source>
        <dbReference type="Pfam" id="PF20236"/>
    </source>
</evidence>
<dbReference type="GO" id="GO:0005576">
    <property type="term" value="C:extracellular region"/>
    <property type="evidence" value="ECO:0007669"/>
    <property type="project" value="TreeGrafter"/>
</dbReference>
<comment type="similarity">
    <text evidence="3">Belongs to the glycosyl hydrolase 17 family.</text>
</comment>
<evidence type="ECO:0000256" key="14">
    <source>
        <dbReference type="ARBA" id="ARBA00043078"/>
    </source>
</evidence>
<keyword evidence="9" id="KW-0119">Carbohydrate metabolism</keyword>
<dbReference type="GO" id="GO:0009277">
    <property type="term" value="C:fungal-type cell wall"/>
    <property type="evidence" value="ECO:0007669"/>
    <property type="project" value="TreeGrafter"/>
</dbReference>
<sequence length="748" mass="85123">MLSLAHLRTWAQLTLVLLCLFTILAARASPIDGADNTVEQASDEDETFVDIVQDLTISLRGSDCFPALGFKMPKEPPSSLNGWWCSMSSEYAFVGFSYEVSECQSFSELRRDFTDIRQRFRGRYVRIYGACDRRGFYDDVINAAWQAGIGIHALIWFGFDGGNKWEARRDVLISTLHSNRFAKFVVRAVQFGSEPLFDEVLSAGELAKQVWEAKQRLSGLEIPVTVSDLAYSFQKNGGARSVISAMDIIDAHMLPFFAQDASTARNAWPLVQRDLNWFVQNGQGKKIHLSENGWPSKTYPGVQPNSKKAVANIQNERDYYNLLDAHCQYLKTVPGGGVGWFAHLYSDNQEPGYGIYDTSGNLKFPFNPHDSMRPEVSETFVHRHSLSVPMVRSTAKPRVQKDMNIPNDSQITLVNPQFEREPALVLVLSRDNIKNTVMRMKGDNEVLYKVESDASMARTSISRPDSDVPIAVLELKGLFSRDKITFQGEETRNVSDWLSGYGALRTFPFSFKYNEKRYSWKANYMNQLGLYNDENAVIAWFEGYKLRYIDGALRGFKAFLAMEAEAITLVGPEFDREPLLVLMLHRDGTRATTLRRRGGSNELLYNIVSETSSTRTSIYNSLSNDPMAVVEFKGIWGRDKITFHGQRKKKLNEWLLGYGPWQTFPISFHHNGRRYTWKTNFMNQLGLYSDRDNTNPVAWFERYKLRVVDGALRKFSAFLAMEEEAVEMQDLVVISFSIAKKVAHSSVI</sequence>
<feature type="chain" id="PRO_5042051254" description="glucan endo-1,3-beta-D-glucosidase" evidence="15">
    <location>
        <begin position="29"/>
        <end position="748"/>
    </location>
</feature>
<comment type="subcellular location">
    <subcellularLocation>
        <location evidence="2">Cell membrane</location>
        <topology evidence="2">Single-pass type II membrane protein</topology>
    </subcellularLocation>
</comment>
<dbReference type="GO" id="GO:0009986">
    <property type="term" value="C:cell surface"/>
    <property type="evidence" value="ECO:0007669"/>
    <property type="project" value="TreeGrafter"/>
</dbReference>
<evidence type="ECO:0000313" key="18">
    <source>
        <dbReference type="Proteomes" id="UP001213000"/>
    </source>
</evidence>
<dbReference type="Pfam" id="PF20236">
    <property type="entry name" value="DUF6593"/>
    <property type="match status" value="2"/>
</dbReference>
<reference evidence="17" key="1">
    <citation type="submission" date="2022-07" db="EMBL/GenBank/DDBJ databases">
        <title>Genome Sequence of Leucocoprinus birnbaumii.</title>
        <authorList>
            <person name="Buettner E."/>
        </authorList>
    </citation>
    <scope>NUCLEOTIDE SEQUENCE</scope>
    <source>
        <strain evidence="17">VT141</strain>
    </source>
</reference>
<dbReference type="GO" id="GO:0005886">
    <property type="term" value="C:plasma membrane"/>
    <property type="evidence" value="ECO:0007669"/>
    <property type="project" value="UniProtKB-SubCell"/>
</dbReference>
<dbReference type="EC" id="3.2.1.39" evidence="4"/>
<keyword evidence="6" id="KW-0378">Hydrolase</keyword>
<comment type="function">
    <text evidence="12">Glucanases play a role in cell expansion during growth, in cell-cell fusion during mating, and in spore release during sporulation. This enzyme may be involved in beta-glucan degradation. Active on laminarin and lichenan.</text>
</comment>
<dbReference type="Proteomes" id="UP001213000">
    <property type="component" value="Unassembled WGS sequence"/>
</dbReference>
<evidence type="ECO:0000256" key="15">
    <source>
        <dbReference type="SAM" id="SignalP"/>
    </source>
</evidence>
<evidence type="ECO:0000256" key="4">
    <source>
        <dbReference type="ARBA" id="ARBA00012780"/>
    </source>
</evidence>
<keyword evidence="5" id="KW-1003">Cell membrane</keyword>
<feature type="domain" description="DUF6593" evidence="16">
    <location>
        <begin position="431"/>
        <end position="564"/>
    </location>
</feature>